<feature type="transmembrane region" description="Helical" evidence="1">
    <location>
        <begin position="192"/>
        <end position="209"/>
    </location>
</feature>
<feature type="transmembrane region" description="Helical" evidence="1">
    <location>
        <begin position="73"/>
        <end position="94"/>
    </location>
</feature>
<feature type="transmembrane region" description="Helical" evidence="1">
    <location>
        <begin position="316"/>
        <end position="339"/>
    </location>
</feature>
<feature type="transmembrane region" description="Helical" evidence="1">
    <location>
        <begin position="33"/>
        <end position="53"/>
    </location>
</feature>
<evidence type="ECO:0000256" key="1">
    <source>
        <dbReference type="SAM" id="Phobius"/>
    </source>
</evidence>
<comment type="caution">
    <text evidence="2">The sequence shown here is derived from an EMBL/GenBank/DDBJ whole genome shotgun (WGS) entry which is preliminary data.</text>
</comment>
<dbReference type="AlphaFoldDB" id="A0A7W7ZEK0"/>
<feature type="transmembrane region" description="Helical" evidence="1">
    <location>
        <begin position="152"/>
        <end position="171"/>
    </location>
</feature>
<evidence type="ECO:0000313" key="2">
    <source>
        <dbReference type="EMBL" id="MBB5058500.1"/>
    </source>
</evidence>
<feature type="transmembrane region" description="Helical" evidence="1">
    <location>
        <begin position="245"/>
        <end position="267"/>
    </location>
</feature>
<dbReference type="Proteomes" id="UP000540989">
    <property type="component" value="Unassembled WGS sequence"/>
</dbReference>
<feature type="transmembrane region" description="Helical" evidence="1">
    <location>
        <begin position="114"/>
        <end position="132"/>
    </location>
</feature>
<keyword evidence="1" id="KW-0472">Membrane</keyword>
<name>A0A7W7ZEK0_9BACT</name>
<feature type="transmembrane region" description="Helical" evidence="1">
    <location>
        <begin position="372"/>
        <end position="396"/>
    </location>
</feature>
<keyword evidence="1" id="KW-0812">Transmembrane</keyword>
<sequence length="407" mass="44162">MSTSVGSVHPAGASEYAAATSPRAIATRRTASVPWYIWFGVAAVTSASIGGAWDVSWHRSIGRDSFLTPAHMAIYACGVIAAVICGYLIFATTFGKSAALKDVSVNVLGFRAPLGAFIAAWGGIAMIVSAPFDNWWHAAYGLDVKIVSPPHTLLILGIRGVAVGIMFLILAAMNRAHADARSESSYLSLRGLFLYLGGLMVVGQMFFLFEFTANVQLHSRLAYITMGIAMPIVFALIARASGHPWASTITAALYMAFTIAEILILPLFPATPKLGPVYYPVTHMVPANFPVLLIVPALALDLLWQRTRNWKAWQIAIVSGIVFTGLLVAVEWSFANFLLSKASENRFFGTGYFGYYARADNFSRLRLFYHPATGIVLAKALAWASVYGMIGTWAGLRFGGWMKTVQR</sequence>
<accession>A0A7W7ZEK0</accession>
<proteinExistence type="predicted"/>
<dbReference type="EMBL" id="JACHIP010000004">
    <property type="protein sequence ID" value="MBB5058500.1"/>
    <property type="molecule type" value="Genomic_DNA"/>
</dbReference>
<keyword evidence="3" id="KW-1185">Reference proteome</keyword>
<feature type="transmembrane region" description="Helical" evidence="1">
    <location>
        <begin position="287"/>
        <end position="304"/>
    </location>
</feature>
<dbReference type="Gene3D" id="1.20.1050.50">
    <property type="entry name" value="Particulate methane monooxygenase subunit c2. Chain: C"/>
    <property type="match status" value="1"/>
</dbReference>
<protein>
    <submittedName>
        <fullName evidence="2">Uncharacterized protein</fullName>
    </submittedName>
</protein>
<organism evidence="2 3">
    <name type="scientific">Granulicella aggregans</name>
    <dbReference type="NCBI Taxonomy" id="474949"/>
    <lineage>
        <taxon>Bacteria</taxon>
        <taxon>Pseudomonadati</taxon>
        <taxon>Acidobacteriota</taxon>
        <taxon>Terriglobia</taxon>
        <taxon>Terriglobales</taxon>
        <taxon>Acidobacteriaceae</taxon>
        <taxon>Granulicella</taxon>
    </lineage>
</organism>
<dbReference type="RefSeq" id="WP_246409151.1">
    <property type="nucleotide sequence ID" value="NZ_JACHIP010000004.1"/>
</dbReference>
<dbReference type="InterPro" id="IPR023349">
    <property type="entry name" value="NH3_CH4_mOase_C_sf"/>
</dbReference>
<keyword evidence="1" id="KW-1133">Transmembrane helix</keyword>
<feature type="transmembrane region" description="Helical" evidence="1">
    <location>
        <begin position="221"/>
        <end position="238"/>
    </location>
</feature>
<reference evidence="2 3" key="1">
    <citation type="submission" date="2020-08" db="EMBL/GenBank/DDBJ databases">
        <title>Genomic Encyclopedia of Type Strains, Phase IV (KMG-V): Genome sequencing to study the core and pangenomes of soil and plant-associated prokaryotes.</title>
        <authorList>
            <person name="Whitman W."/>
        </authorList>
    </citation>
    <scope>NUCLEOTIDE SEQUENCE [LARGE SCALE GENOMIC DNA]</scope>
    <source>
        <strain evidence="2 3">M8UP14</strain>
    </source>
</reference>
<gene>
    <name evidence="2" type="ORF">HDF16_003214</name>
</gene>
<evidence type="ECO:0000313" key="3">
    <source>
        <dbReference type="Proteomes" id="UP000540989"/>
    </source>
</evidence>